<dbReference type="GO" id="GO:0005506">
    <property type="term" value="F:iron ion binding"/>
    <property type="evidence" value="ECO:0007669"/>
    <property type="project" value="InterPro"/>
</dbReference>
<feature type="transmembrane region" description="Helical" evidence="4">
    <location>
        <begin position="6"/>
        <end position="25"/>
    </location>
</feature>
<comment type="caution">
    <text evidence="5">The sequence shown here is derived from an EMBL/GenBank/DDBJ whole genome shotgun (WGS) entry which is preliminary data.</text>
</comment>
<sequence length="344" mass="38249">MFIIQQSVFTAVICVLCSVLLIILLKWTRVKKLKLPPGPKGWPFIGNLPVLFQDPGTTNDEYYYTRCARQYGDIYKLKLGSKMMYVLCKFDYIREAFNHSYIQGRPPAVAYQIAFGPEAKGIILASGSEWKVMKQFAVGVFRELGVGKGVFETRIRAETERLMLKLDSIGGSSSICPNLMELFYIAVSNITCGITFGTQFDYDDSRFKAIVNVMQTYSHSIGPSAIFLTSRLLCGLPFGPGKATRGCLSKFKEFLELEIEKHDSKNACSAEKSSSTTFVGAFLGEILNKGADENFNKVNLITCCLELFFAGTETTSITCTSPFCVSLLTQKFEMRLGGKSMLSL</sequence>
<dbReference type="Pfam" id="PF00067">
    <property type="entry name" value="p450"/>
    <property type="match status" value="1"/>
</dbReference>
<keyword evidence="6" id="KW-1185">Reference proteome</keyword>
<dbReference type="AlphaFoldDB" id="A0A2G8LRS2"/>
<keyword evidence="4" id="KW-0472">Membrane</keyword>
<dbReference type="InterPro" id="IPR036396">
    <property type="entry name" value="Cyt_P450_sf"/>
</dbReference>
<evidence type="ECO:0000256" key="2">
    <source>
        <dbReference type="ARBA" id="ARBA00022723"/>
    </source>
</evidence>
<evidence type="ECO:0000313" key="5">
    <source>
        <dbReference type="EMBL" id="PIK62976.1"/>
    </source>
</evidence>
<protein>
    <submittedName>
        <fullName evidence="5">Putative cytochrome P450 2J2 isoform X2</fullName>
    </submittedName>
</protein>
<keyword evidence="3" id="KW-0408">Iron</keyword>
<name>A0A2G8LRS2_STIJA</name>
<dbReference type="InterPro" id="IPR002401">
    <property type="entry name" value="Cyt_P450_E_grp-I"/>
</dbReference>
<evidence type="ECO:0000256" key="1">
    <source>
        <dbReference type="ARBA" id="ARBA00010617"/>
    </source>
</evidence>
<dbReference type="Proteomes" id="UP000230750">
    <property type="component" value="Unassembled WGS sequence"/>
</dbReference>
<dbReference type="Gene3D" id="1.10.630.10">
    <property type="entry name" value="Cytochrome P450"/>
    <property type="match status" value="1"/>
</dbReference>
<evidence type="ECO:0000313" key="6">
    <source>
        <dbReference type="Proteomes" id="UP000230750"/>
    </source>
</evidence>
<dbReference type="SUPFAM" id="SSF48264">
    <property type="entry name" value="Cytochrome P450"/>
    <property type="match status" value="1"/>
</dbReference>
<reference evidence="5 6" key="1">
    <citation type="journal article" date="2017" name="PLoS Biol.">
        <title>The sea cucumber genome provides insights into morphological evolution and visceral regeneration.</title>
        <authorList>
            <person name="Zhang X."/>
            <person name="Sun L."/>
            <person name="Yuan J."/>
            <person name="Sun Y."/>
            <person name="Gao Y."/>
            <person name="Zhang L."/>
            <person name="Li S."/>
            <person name="Dai H."/>
            <person name="Hamel J.F."/>
            <person name="Liu C."/>
            <person name="Yu Y."/>
            <person name="Liu S."/>
            <person name="Lin W."/>
            <person name="Guo K."/>
            <person name="Jin S."/>
            <person name="Xu P."/>
            <person name="Storey K.B."/>
            <person name="Huan P."/>
            <person name="Zhang T."/>
            <person name="Zhou Y."/>
            <person name="Zhang J."/>
            <person name="Lin C."/>
            <person name="Li X."/>
            <person name="Xing L."/>
            <person name="Huo D."/>
            <person name="Sun M."/>
            <person name="Wang L."/>
            <person name="Mercier A."/>
            <person name="Li F."/>
            <person name="Yang H."/>
            <person name="Xiang J."/>
        </authorList>
    </citation>
    <scope>NUCLEOTIDE SEQUENCE [LARGE SCALE GENOMIC DNA]</scope>
    <source>
        <strain evidence="5">Shaxun</strain>
        <tissue evidence="5">Muscle</tissue>
    </source>
</reference>
<keyword evidence="2" id="KW-0479">Metal-binding</keyword>
<dbReference type="InterPro" id="IPR001128">
    <property type="entry name" value="Cyt_P450"/>
</dbReference>
<evidence type="ECO:0000256" key="3">
    <source>
        <dbReference type="ARBA" id="ARBA00023004"/>
    </source>
</evidence>
<evidence type="ECO:0000256" key="4">
    <source>
        <dbReference type="SAM" id="Phobius"/>
    </source>
</evidence>
<dbReference type="GO" id="GO:0020037">
    <property type="term" value="F:heme binding"/>
    <property type="evidence" value="ECO:0007669"/>
    <property type="project" value="InterPro"/>
</dbReference>
<dbReference type="OrthoDB" id="6412898at2759"/>
<keyword evidence="4" id="KW-1133">Transmembrane helix</keyword>
<dbReference type="GO" id="GO:0016705">
    <property type="term" value="F:oxidoreductase activity, acting on paired donors, with incorporation or reduction of molecular oxygen"/>
    <property type="evidence" value="ECO:0007669"/>
    <property type="project" value="InterPro"/>
</dbReference>
<dbReference type="GO" id="GO:0004497">
    <property type="term" value="F:monooxygenase activity"/>
    <property type="evidence" value="ECO:0007669"/>
    <property type="project" value="InterPro"/>
</dbReference>
<dbReference type="PANTHER" id="PTHR24300">
    <property type="entry name" value="CYTOCHROME P450 508A4-RELATED"/>
    <property type="match status" value="1"/>
</dbReference>
<accession>A0A2G8LRS2</accession>
<keyword evidence="4" id="KW-0812">Transmembrane</keyword>
<organism evidence="5 6">
    <name type="scientific">Stichopus japonicus</name>
    <name type="common">Sea cucumber</name>
    <dbReference type="NCBI Taxonomy" id="307972"/>
    <lineage>
        <taxon>Eukaryota</taxon>
        <taxon>Metazoa</taxon>
        <taxon>Echinodermata</taxon>
        <taxon>Eleutherozoa</taxon>
        <taxon>Echinozoa</taxon>
        <taxon>Holothuroidea</taxon>
        <taxon>Aspidochirotacea</taxon>
        <taxon>Aspidochirotida</taxon>
        <taxon>Stichopodidae</taxon>
        <taxon>Apostichopus</taxon>
    </lineage>
</organism>
<dbReference type="PANTHER" id="PTHR24300:SF417">
    <property type="entry name" value="CYTOCHROME P450 508B1-RELATED"/>
    <property type="match status" value="1"/>
</dbReference>
<dbReference type="PRINTS" id="PR00463">
    <property type="entry name" value="EP450I"/>
</dbReference>
<gene>
    <name evidence="5" type="ORF">BSL78_00103</name>
</gene>
<dbReference type="InterPro" id="IPR050182">
    <property type="entry name" value="Cytochrome_P450_fam2"/>
</dbReference>
<dbReference type="STRING" id="307972.A0A2G8LRS2"/>
<proteinExistence type="inferred from homology"/>
<dbReference type="EMBL" id="MRZV01000002">
    <property type="protein sequence ID" value="PIK62976.1"/>
    <property type="molecule type" value="Genomic_DNA"/>
</dbReference>
<comment type="similarity">
    <text evidence="1">Belongs to the cytochrome P450 family.</text>
</comment>